<evidence type="ECO:0000313" key="1">
    <source>
        <dbReference type="EMBL" id="OGK25116.1"/>
    </source>
</evidence>
<dbReference type="Proteomes" id="UP000177913">
    <property type="component" value="Unassembled WGS sequence"/>
</dbReference>
<proteinExistence type="predicted"/>
<dbReference type="AlphaFoldDB" id="A0A1F7H2N1"/>
<accession>A0A1F7H2N1</accession>
<comment type="caution">
    <text evidence="1">The sequence shown here is derived from an EMBL/GenBank/DDBJ whole genome shotgun (WGS) entry which is preliminary data.</text>
</comment>
<name>A0A1F7H2N1_9BACT</name>
<reference evidence="1 2" key="1">
    <citation type="journal article" date="2016" name="Nat. Commun.">
        <title>Thousands of microbial genomes shed light on interconnected biogeochemical processes in an aquifer system.</title>
        <authorList>
            <person name="Anantharaman K."/>
            <person name="Brown C.T."/>
            <person name="Hug L.A."/>
            <person name="Sharon I."/>
            <person name="Castelle C.J."/>
            <person name="Probst A.J."/>
            <person name="Thomas B.C."/>
            <person name="Singh A."/>
            <person name="Wilkins M.J."/>
            <person name="Karaoz U."/>
            <person name="Brodie E.L."/>
            <person name="Williams K.H."/>
            <person name="Hubbard S.S."/>
            <person name="Banfield J.F."/>
        </authorList>
    </citation>
    <scope>NUCLEOTIDE SEQUENCE [LARGE SCALE GENOMIC DNA]</scope>
</reference>
<organism evidence="1 2">
    <name type="scientific">Candidatus Roizmanbacteria bacterium RIFCSPHIGHO2_02_FULL_38_11</name>
    <dbReference type="NCBI Taxonomy" id="1802039"/>
    <lineage>
        <taxon>Bacteria</taxon>
        <taxon>Candidatus Roizmaniibacteriota</taxon>
    </lineage>
</organism>
<protein>
    <submittedName>
        <fullName evidence="1">Uncharacterized protein</fullName>
    </submittedName>
</protein>
<sequence length="127" mass="14689">MTYDGLFIQPVDTGFPNYSSVSDSGFTDSYFISSEAINDLNSNKYSLKNGVFFFINVSEEDDCYRAEYDDLDLWATGKNRQDVLVKIKKEIVLLYKELEEIGEDKLGPIPLNWWKILKDSIIKHEET</sequence>
<dbReference type="EMBL" id="MFZO01000019">
    <property type="protein sequence ID" value="OGK25116.1"/>
    <property type="molecule type" value="Genomic_DNA"/>
</dbReference>
<evidence type="ECO:0000313" key="2">
    <source>
        <dbReference type="Proteomes" id="UP000177913"/>
    </source>
</evidence>
<gene>
    <name evidence="1" type="ORF">A3C25_03630</name>
</gene>